<keyword evidence="2" id="KW-0067">ATP-binding</keyword>
<evidence type="ECO:0000313" key="7">
    <source>
        <dbReference type="Proteomes" id="UP000188324"/>
    </source>
</evidence>
<dbReference type="InterPro" id="IPR050445">
    <property type="entry name" value="Bact_polysacc_biosynth/exp"/>
</dbReference>
<dbReference type="InterPro" id="IPR002586">
    <property type="entry name" value="CobQ/CobB/MinD/ParA_Nub-bd_dom"/>
</dbReference>
<feature type="compositionally biased region" description="Basic residues" evidence="3">
    <location>
        <begin position="456"/>
        <end position="466"/>
    </location>
</feature>
<evidence type="ECO:0000313" key="6">
    <source>
        <dbReference type="EMBL" id="AQP46181.1"/>
    </source>
</evidence>
<evidence type="ECO:0000256" key="4">
    <source>
        <dbReference type="SAM" id="Phobius"/>
    </source>
</evidence>
<keyword evidence="4" id="KW-0812">Transmembrane</keyword>
<dbReference type="STRING" id="1610493.RPIT_13945"/>
<accession>A0A1Q2CJ92</accession>
<dbReference type="PANTHER" id="PTHR32309:SF31">
    <property type="entry name" value="CAPSULAR EXOPOLYSACCHARIDE FAMILY"/>
    <property type="match status" value="1"/>
</dbReference>
<evidence type="ECO:0000259" key="5">
    <source>
        <dbReference type="Pfam" id="PF01656"/>
    </source>
</evidence>
<dbReference type="InterPro" id="IPR005702">
    <property type="entry name" value="Wzc-like_C"/>
</dbReference>
<dbReference type="CDD" id="cd05387">
    <property type="entry name" value="BY-kinase"/>
    <property type="match status" value="1"/>
</dbReference>
<protein>
    <recommendedName>
        <fullName evidence="5">CobQ/CobB/MinD/ParA nucleotide binding domain-containing protein</fullName>
    </recommendedName>
</protein>
<feature type="region of interest" description="Disordered" evidence="3">
    <location>
        <begin position="451"/>
        <end position="486"/>
    </location>
</feature>
<dbReference type="Proteomes" id="UP000188324">
    <property type="component" value="Chromosome"/>
</dbReference>
<dbReference type="EMBL" id="CP019605">
    <property type="protein sequence ID" value="AQP46181.1"/>
    <property type="molecule type" value="Genomic_DNA"/>
</dbReference>
<gene>
    <name evidence="6" type="ORF">RPIT_13945</name>
</gene>
<organism evidence="6 7">
    <name type="scientific">Tessaracoccus flavus</name>
    <dbReference type="NCBI Taxonomy" id="1610493"/>
    <lineage>
        <taxon>Bacteria</taxon>
        <taxon>Bacillati</taxon>
        <taxon>Actinomycetota</taxon>
        <taxon>Actinomycetes</taxon>
        <taxon>Propionibacteriales</taxon>
        <taxon>Propionibacteriaceae</taxon>
        <taxon>Tessaracoccus</taxon>
    </lineage>
</organism>
<dbReference type="NCBIfam" id="TIGR01007">
    <property type="entry name" value="eps_fam"/>
    <property type="match status" value="1"/>
</dbReference>
<evidence type="ECO:0000256" key="2">
    <source>
        <dbReference type="ARBA" id="ARBA00022840"/>
    </source>
</evidence>
<proteinExistence type="predicted"/>
<keyword evidence="1" id="KW-0547">Nucleotide-binding</keyword>
<dbReference type="Gene3D" id="3.40.50.300">
    <property type="entry name" value="P-loop containing nucleotide triphosphate hydrolases"/>
    <property type="match status" value="1"/>
</dbReference>
<sequence length="486" mass="50815">MWGLLRRGWLVIVASLAVGLALAFALSLTQPVLYSATSAGYVVAGNSATVGDAFAGSTLAAEKAGTYLPLVQSRSVANRIAEELALPSTGPVVGNLEGSVDGVIFRIRATADSPELAASLADAAIRATSVEANALETLTITGESSGQTVVRIVPVELAQTPTTPVSPNYVRNLALGAALGLLLGLGIVVGRQSFDRRIRRAHEAEEVAETSSLGIVPAAAELAGESALVTGSSAAAEAIRQIRTNLRFVSVDNPAKSIVITSSNEGEGKSTLAANIAAMFADAGEPTVLIDADLRRPVQAERLGLDGAVGLSQVLAGTIKLSDAMQATDHKHLQVLPAGRIPPNPAEMVGSSRMRSLIEHLSKAHMVIIDAPPLLPVTDATLLSASADGAVVVVQSGTTRREQLEVAAHKLRQVDGNLLGVVLNKVAKKDLGEATFGYGYGSYTSKYYRTDEAQKPHRRERARRVTKLVETDDQAAELAEPRRPVA</sequence>
<keyword evidence="4" id="KW-1133">Transmembrane helix</keyword>
<keyword evidence="4" id="KW-0472">Membrane</keyword>
<dbReference type="GO" id="GO:0005524">
    <property type="term" value="F:ATP binding"/>
    <property type="evidence" value="ECO:0007669"/>
    <property type="project" value="UniProtKB-KW"/>
</dbReference>
<dbReference type="InterPro" id="IPR027417">
    <property type="entry name" value="P-loop_NTPase"/>
</dbReference>
<evidence type="ECO:0000256" key="1">
    <source>
        <dbReference type="ARBA" id="ARBA00022741"/>
    </source>
</evidence>
<keyword evidence="7" id="KW-1185">Reference proteome</keyword>
<evidence type="ECO:0000256" key="3">
    <source>
        <dbReference type="SAM" id="MobiDB-lite"/>
    </source>
</evidence>
<dbReference type="PANTHER" id="PTHR32309">
    <property type="entry name" value="TYROSINE-PROTEIN KINASE"/>
    <property type="match status" value="1"/>
</dbReference>
<feature type="domain" description="CobQ/CobB/MinD/ParA nucleotide binding" evidence="5">
    <location>
        <begin position="258"/>
        <end position="431"/>
    </location>
</feature>
<dbReference type="SUPFAM" id="SSF52540">
    <property type="entry name" value="P-loop containing nucleoside triphosphate hydrolases"/>
    <property type="match status" value="1"/>
</dbReference>
<reference evidence="6 7" key="1">
    <citation type="journal article" date="2016" name="Int. J. Syst. Evol. Microbiol.">
        <title>Tessaracoccus flavus sp. nov., isolated from the drainage system of a lindane-producing factory.</title>
        <authorList>
            <person name="Kumari R."/>
            <person name="Singh P."/>
            <person name="Schumann P."/>
            <person name="Lal R."/>
        </authorList>
    </citation>
    <scope>NUCLEOTIDE SEQUENCE [LARGE SCALE GENOMIC DNA]</scope>
    <source>
        <strain evidence="6 7">RP1T</strain>
    </source>
</reference>
<dbReference type="GO" id="GO:0004713">
    <property type="term" value="F:protein tyrosine kinase activity"/>
    <property type="evidence" value="ECO:0007669"/>
    <property type="project" value="UniProtKB-KW"/>
</dbReference>
<dbReference type="KEGG" id="tfl:RPIT_13945"/>
<dbReference type="Pfam" id="PF01656">
    <property type="entry name" value="CbiA"/>
    <property type="match status" value="1"/>
</dbReference>
<feature type="transmembrane region" description="Helical" evidence="4">
    <location>
        <begin position="169"/>
        <end position="190"/>
    </location>
</feature>
<name>A0A1Q2CJ92_9ACTN</name>
<dbReference type="AlphaFoldDB" id="A0A1Q2CJ92"/>